<comment type="similarity">
    <text evidence="1">Belongs to the LOB domain-containing protein family.</text>
</comment>
<accession>A0A164W1S7</accession>
<evidence type="ECO:0000313" key="5">
    <source>
        <dbReference type="Proteomes" id="UP000077755"/>
    </source>
</evidence>
<dbReference type="EMBL" id="CP093348">
    <property type="protein sequence ID" value="WOH05382.1"/>
    <property type="molecule type" value="Genomic_DNA"/>
</dbReference>
<evidence type="ECO:0000313" key="4">
    <source>
        <dbReference type="EMBL" id="WOH05382.1"/>
    </source>
</evidence>
<dbReference type="Proteomes" id="UP000077755">
    <property type="component" value="Chromosome 6"/>
</dbReference>
<name>A0A164W1S7_DAUCS</name>
<dbReference type="GO" id="GO:0010468">
    <property type="term" value="P:regulation of gene expression"/>
    <property type="evidence" value="ECO:0007669"/>
    <property type="project" value="TreeGrafter"/>
</dbReference>
<dbReference type="PROSITE" id="PS50891">
    <property type="entry name" value="LOB"/>
    <property type="match status" value="1"/>
</dbReference>
<dbReference type="Pfam" id="PF03195">
    <property type="entry name" value="LOB"/>
    <property type="match status" value="1"/>
</dbReference>
<reference evidence="4" key="2">
    <citation type="submission" date="2022-03" db="EMBL/GenBank/DDBJ databases">
        <title>Draft title - Genomic analysis of global carrot germplasm unveils the trajectory of domestication and the origin of high carotenoid orange carrot.</title>
        <authorList>
            <person name="Iorizzo M."/>
            <person name="Ellison S."/>
            <person name="Senalik D."/>
            <person name="Macko-Podgorni A."/>
            <person name="Grzebelus D."/>
            <person name="Bostan H."/>
            <person name="Rolling W."/>
            <person name="Curaba J."/>
            <person name="Simon P."/>
        </authorList>
    </citation>
    <scope>NUCLEOTIDE SEQUENCE</scope>
    <source>
        <tissue evidence="4">Leaf</tissue>
    </source>
</reference>
<dbReference type="OrthoDB" id="1922547at2759"/>
<reference evidence="3" key="1">
    <citation type="journal article" date="2016" name="Nat. Genet.">
        <title>A high-quality carrot genome assembly provides new insights into carotenoid accumulation and asterid genome evolution.</title>
        <authorList>
            <person name="Iorizzo M."/>
            <person name="Ellison S."/>
            <person name="Senalik D."/>
            <person name="Zeng P."/>
            <person name="Satapoomin P."/>
            <person name="Huang J."/>
            <person name="Bowman M."/>
            <person name="Iovene M."/>
            <person name="Sanseverino W."/>
            <person name="Cavagnaro P."/>
            <person name="Yildiz M."/>
            <person name="Macko-Podgorni A."/>
            <person name="Moranska E."/>
            <person name="Grzebelus E."/>
            <person name="Grzebelus D."/>
            <person name="Ashrafi H."/>
            <person name="Zheng Z."/>
            <person name="Cheng S."/>
            <person name="Spooner D."/>
            <person name="Van Deynze A."/>
            <person name="Simon P."/>
        </authorList>
    </citation>
    <scope>NUCLEOTIDE SEQUENCE [LARGE SCALE GENOMIC DNA]</scope>
    <source>
        <tissue evidence="3">Leaf</tissue>
    </source>
</reference>
<dbReference type="OMA" id="WPRSPSI"/>
<protein>
    <recommendedName>
        <fullName evidence="2">LOB domain-containing protein</fullName>
    </recommendedName>
</protein>
<proteinExistence type="inferred from homology"/>
<evidence type="ECO:0000256" key="1">
    <source>
        <dbReference type="ARBA" id="ARBA00005474"/>
    </source>
</evidence>
<gene>
    <name evidence="3" type="ORF">DCAR_021467</name>
    <name evidence="4" type="ORF">DCAR_0624798</name>
</gene>
<dbReference type="InterPro" id="IPR004883">
    <property type="entry name" value="LOB"/>
</dbReference>
<dbReference type="PANTHER" id="PTHR31304:SF1">
    <property type="entry name" value="LOB DOMAIN-CONTAINING PROTEIN 39"/>
    <property type="match status" value="1"/>
</dbReference>
<evidence type="ECO:0000259" key="2">
    <source>
        <dbReference type="PROSITE" id="PS50891"/>
    </source>
</evidence>
<evidence type="ECO:0000313" key="3">
    <source>
        <dbReference type="EMBL" id="KZM91168.1"/>
    </source>
</evidence>
<organism evidence="3">
    <name type="scientific">Daucus carota subsp. sativus</name>
    <name type="common">Carrot</name>
    <dbReference type="NCBI Taxonomy" id="79200"/>
    <lineage>
        <taxon>Eukaryota</taxon>
        <taxon>Viridiplantae</taxon>
        <taxon>Streptophyta</taxon>
        <taxon>Embryophyta</taxon>
        <taxon>Tracheophyta</taxon>
        <taxon>Spermatophyta</taxon>
        <taxon>Magnoliopsida</taxon>
        <taxon>eudicotyledons</taxon>
        <taxon>Gunneridae</taxon>
        <taxon>Pentapetalae</taxon>
        <taxon>asterids</taxon>
        <taxon>campanulids</taxon>
        <taxon>Apiales</taxon>
        <taxon>Apiaceae</taxon>
        <taxon>Apioideae</taxon>
        <taxon>Scandiceae</taxon>
        <taxon>Daucinae</taxon>
        <taxon>Daucus</taxon>
        <taxon>Daucus sect. Daucus</taxon>
    </lineage>
</organism>
<keyword evidence="5" id="KW-1185">Reference proteome</keyword>
<dbReference type="AlphaFoldDB" id="A0A164W1S7"/>
<feature type="domain" description="LOB" evidence="2">
    <location>
        <begin position="1"/>
        <end position="107"/>
    </location>
</feature>
<dbReference type="EMBL" id="LNRQ01000006">
    <property type="protein sequence ID" value="KZM91168.1"/>
    <property type="molecule type" value="Genomic_DNA"/>
</dbReference>
<sequence length="200" mass="21938">MSCNGCRVLRKGCSESCVLRHCLQWIESPEAQAHATSFVAKFFGRAGLMSFISAVPQAQRPAIFQSLLFEAAGRTINPVNGAVGLLWTGKWHECQAAVETILRGGTLRPVSEFPSAGLNGVVSDLSNMFKHGNEVSSSRSKRRRLCESSKLSQVVDLDLSLTRGYEVSDKRRLDTVSRNSEESVTTTWFGAGEPKLLNLF</sequence>
<dbReference type="STRING" id="79200.A0A164W1S7"/>
<dbReference type="Gramene" id="KZM91168">
    <property type="protein sequence ID" value="KZM91168"/>
    <property type="gene ID" value="DCAR_021467"/>
</dbReference>
<dbReference type="PANTHER" id="PTHR31304">
    <property type="entry name" value="LOB DOMAIN-CONTAINING PROTEIN 38"/>
    <property type="match status" value="1"/>
</dbReference>
<dbReference type="KEGG" id="dcr:108225190"/>